<proteinExistence type="predicted"/>
<evidence type="ECO:0000313" key="2">
    <source>
        <dbReference type="EMBL" id="MBC5769001.1"/>
    </source>
</evidence>
<name>A0A923MG52_9FIRM</name>
<dbReference type="InterPro" id="IPR041657">
    <property type="entry name" value="HTH_17"/>
</dbReference>
<reference evidence="2" key="1">
    <citation type="submission" date="2020-08" db="EMBL/GenBank/DDBJ databases">
        <title>Genome public.</title>
        <authorList>
            <person name="Liu C."/>
            <person name="Sun Q."/>
        </authorList>
    </citation>
    <scope>NUCLEOTIDE SEQUENCE</scope>
    <source>
        <strain evidence="2">BX15</strain>
    </source>
</reference>
<dbReference type="InterPro" id="IPR010093">
    <property type="entry name" value="SinI_DNA-bd"/>
</dbReference>
<accession>A0A923MG52</accession>
<dbReference type="NCBIfam" id="TIGR01764">
    <property type="entry name" value="excise"/>
    <property type="match status" value="1"/>
</dbReference>
<gene>
    <name evidence="2" type="ORF">H8Z83_01380</name>
</gene>
<dbReference type="Proteomes" id="UP000620327">
    <property type="component" value="Unassembled WGS sequence"/>
</dbReference>
<sequence>MNEQNLVASPPPVYTVKEVSQLLHTNPAFVYRLINLGLLPALKLGSIRVRKAALDEFLQRYEGHDLSDPLNIKELAVG</sequence>
<dbReference type="EMBL" id="JACOQI010000001">
    <property type="protein sequence ID" value="MBC5769001.1"/>
    <property type="molecule type" value="Genomic_DNA"/>
</dbReference>
<organism evidence="2 3">
    <name type="scientific">Dysosmobacter segnis</name>
    <dbReference type="NCBI Taxonomy" id="2763042"/>
    <lineage>
        <taxon>Bacteria</taxon>
        <taxon>Bacillati</taxon>
        <taxon>Bacillota</taxon>
        <taxon>Clostridia</taxon>
        <taxon>Eubacteriales</taxon>
        <taxon>Oscillospiraceae</taxon>
        <taxon>Dysosmobacter</taxon>
    </lineage>
</organism>
<evidence type="ECO:0000259" key="1">
    <source>
        <dbReference type="Pfam" id="PF12728"/>
    </source>
</evidence>
<keyword evidence="3" id="KW-1185">Reference proteome</keyword>
<dbReference type="RefSeq" id="WP_187013394.1">
    <property type="nucleotide sequence ID" value="NZ_JACOQI010000001.1"/>
</dbReference>
<dbReference type="Pfam" id="PF12728">
    <property type="entry name" value="HTH_17"/>
    <property type="match status" value="1"/>
</dbReference>
<protein>
    <submittedName>
        <fullName evidence="2">Helix-turn-helix domain-containing protein</fullName>
    </submittedName>
</protein>
<dbReference type="AlphaFoldDB" id="A0A923MG52"/>
<evidence type="ECO:0000313" key="3">
    <source>
        <dbReference type="Proteomes" id="UP000620327"/>
    </source>
</evidence>
<comment type="caution">
    <text evidence="2">The sequence shown here is derived from an EMBL/GenBank/DDBJ whole genome shotgun (WGS) entry which is preliminary data.</text>
</comment>
<dbReference type="GO" id="GO:0003677">
    <property type="term" value="F:DNA binding"/>
    <property type="evidence" value="ECO:0007669"/>
    <property type="project" value="InterPro"/>
</dbReference>
<feature type="domain" description="Helix-turn-helix" evidence="1">
    <location>
        <begin position="13"/>
        <end position="60"/>
    </location>
</feature>